<organism evidence="1 2">
    <name type="scientific">Racocetra persica</name>
    <dbReference type="NCBI Taxonomy" id="160502"/>
    <lineage>
        <taxon>Eukaryota</taxon>
        <taxon>Fungi</taxon>
        <taxon>Fungi incertae sedis</taxon>
        <taxon>Mucoromycota</taxon>
        <taxon>Glomeromycotina</taxon>
        <taxon>Glomeromycetes</taxon>
        <taxon>Diversisporales</taxon>
        <taxon>Gigasporaceae</taxon>
        <taxon>Racocetra</taxon>
    </lineage>
</organism>
<dbReference type="EMBL" id="CAJVQC010000713">
    <property type="protein sequence ID" value="CAG8478546.1"/>
    <property type="molecule type" value="Genomic_DNA"/>
</dbReference>
<sequence length="49" mass="5352">SVTPKDRMYVFLRKMITSSSVILPEDCGVAAAFCSCWSLILKVDVLNSG</sequence>
<name>A0ACA9KLM6_9GLOM</name>
<accession>A0ACA9KLM6</accession>
<feature type="non-terminal residue" evidence="1">
    <location>
        <position position="1"/>
    </location>
</feature>
<gene>
    <name evidence="1" type="ORF">RPERSI_LOCUS882</name>
</gene>
<reference evidence="1" key="1">
    <citation type="submission" date="2021-06" db="EMBL/GenBank/DDBJ databases">
        <authorList>
            <person name="Kallberg Y."/>
            <person name="Tangrot J."/>
            <person name="Rosling A."/>
        </authorList>
    </citation>
    <scope>NUCLEOTIDE SEQUENCE</scope>
    <source>
        <strain evidence="1">MA461A</strain>
    </source>
</reference>
<evidence type="ECO:0000313" key="2">
    <source>
        <dbReference type="Proteomes" id="UP000789920"/>
    </source>
</evidence>
<dbReference type="Proteomes" id="UP000789920">
    <property type="component" value="Unassembled WGS sequence"/>
</dbReference>
<proteinExistence type="predicted"/>
<comment type="caution">
    <text evidence="1">The sequence shown here is derived from an EMBL/GenBank/DDBJ whole genome shotgun (WGS) entry which is preliminary data.</text>
</comment>
<protein>
    <submittedName>
        <fullName evidence="1">28866_t:CDS:1</fullName>
    </submittedName>
</protein>
<evidence type="ECO:0000313" key="1">
    <source>
        <dbReference type="EMBL" id="CAG8478546.1"/>
    </source>
</evidence>
<keyword evidence="2" id="KW-1185">Reference proteome</keyword>